<protein>
    <recommendedName>
        <fullName evidence="8">Transthyretin-like family protein</fullName>
    </recommendedName>
</protein>
<keyword evidence="4 5" id="KW-0732">Signal</keyword>
<evidence type="ECO:0000256" key="1">
    <source>
        <dbReference type="ARBA" id="ARBA00004613"/>
    </source>
</evidence>
<dbReference type="Proteomes" id="UP001176961">
    <property type="component" value="Unassembled WGS sequence"/>
</dbReference>
<evidence type="ECO:0000256" key="4">
    <source>
        <dbReference type="ARBA" id="ARBA00022729"/>
    </source>
</evidence>
<feature type="chain" id="PRO_5041249117" description="Transthyretin-like family protein" evidence="5">
    <location>
        <begin position="22"/>
        <end position="133"/>
    </location>
</feature>
<dbReference type="InterPro" id="IPR001534">
    <property type="entry name" value="Transthyretin-like"/>
</dbReference>
<dbReference type="AlphaFoldDB" id="A0AA36M864"/>
<comment type="similarity">
    <text evidence="2">Belongs to the nematode transthyretin-like family.</text>
</comment>
<dbReference type="GO" id="GO:0009986">
    <property type="term" value="C:cell surface"/>
    <property type="evidence" value="ECO:0007669"/>
    <property type="project" value="InterPro"/>
</dbReference>
<evidence type="ECO:0000313" key="7">
    <source>
        <dbReference type="Proteomes" id="UP001176961"/>
    </source>
</evidence>
<keyword evidence="3" id="KW-0964">Secreted</keyword>
<gene>
    <name evidence="6" type="ORF">CYNAS_LOCUS13113</name>
</gene>
<comment type="subcellular location">
    <subcellularLocation>
        <location evidence="1">Secreted</location>
    </subcellularLocation>
</comment>
<comment type="caution">
    <text evidence="6">The sequence shown here is derived from an EMBL/GenBank/DDBJ whole genome shotgun (WGS) entry which is preliminary data.</text>
</comment>
<feature type="signal peptide" evidence="5">
    <location>
        <begin position="1"/>
        <end position="21"/>
    </location>
</feature>
<dbReference type="Gene3D" id="2.60.40.3330">
    <property type="match status" value="1"/>
</dbReference>
<dbReference type="InterPro" id="IPR038479">
    <property type="entry name" value="Transthyretin-like_sf"/>
</dbReference>
<evidence type="ECO:0000256" key="3">
    <source>
        <dbReference type="ARBA" id="ARBA00022525"/>
    </source>
</evidence>
<evidence type="ECO:0000313" key="6">
    <source>
        <dbReference type="EMBL" id="CAJ0601130.1"/>
    </source>
</evidence>
<sequence>MRGLIFLYLLSTYYFYVPSKGIIEWMTTGVRGSLFCKKKPVSNAQITIFDNTPSGRQRVSKPTHPYREGSFQIGGAAETLSKPFLMIEHRCNRKKVPIISCIDIPSHKVNRGEVSFWEQSFELSKKHERQRKC</sequence>
<reference evidence="6" key="1">
    <citation type="submission" date="2023-07" db="EMBL/GenBank/DDBJ databases">
        <authorList>
            <consortium name="CYATHOMIX"/>
        </authorList>
    </citation>
    <scope>NUCLEOTIDE SEQUENCE</scope>
    <source>
        <strain evidence="6">N/A</strain>
    </source>
</reference>
<name>A0AA36M864_CYLNA</name>
<dbReference type="GO" id="GO:0005576">
    <property type="term" value="C:extracellular region"/>
    <property type="evidence" value="ECO:0007669"/>
    <property type="project" value="UniProtKB-SubCell"/>
</dbReference>
<dbReference type="EMBL" id="CATQJL010000305">
    <property type="protein sequence ID" value="CAJ0601130.1"/>
    <property type="molecule type" value="Genomic_DNA"/>
</dbReference>
<dbReference type="Pfam" id="PF01060">
    <property type="entry name" value="TTR-52"/>
    <property type="match status" value="1"/>
</dbReference>
<evidence type="ECO:0008006" key="8">
    <source>
        <dbReference type="Google" id="ProtNLM"/>
    </source>
</evidence>
<proteinExistence type="inferred from homology"/>
<organism evidence="6 7">
    <name type="scientific">Cylicocyclus nassatus</name>
    <name type="common">Nematode worm</name>
    <dbReference type="NCBI Taxonomy" id="53992"/>
    <lineage>
        <taxon>Eukaryota</taxon>
        <taxon>Metazoa</taxon>
        <taxon>Ecdysozoa</taxon>
        <taxon>Nematoda</taxon>
        <taxon>Chromadorea</taxon>
        <taxon>Rhabditida</taxon>
        <taxon>Rhabditina</taxon>
        <taxon>Rhabditomorpha</taxon>
        <taxon>Strongyloidea</taxon>
        <taxon>Strongylidae</taxon>
        <taxon>Cylicocyclus</taxon>
    </lineage>
</organism>
<accession>A0AA36M864</accession>
<evidence type="ECO:0000256" key="2">
    <source>
        <dbReference type="ARBA" id="ARBA00010112"/>
    </source>
</evidence>
<evidence type="ECO:0000256" key="5">
    <source>
        <dbReference type="SAM" id="SignalP"/>
    </source>
</evidence>
<keyword evidence="7" id="KW-1185">Reference proteome</keyword>